<evidence type="ECO:0000313" key="2">
    <source>
        <dbReference type="EMBL" id="RED89235.1"/>
    </source>
</evidence>
<sequence length="160" mass="18971">MSQATLEMIFDELRSFRSEVNQEFKAVRSEFNQELKAVRSEFNQEFKAVRSEFNQEFKAVRSEFNQELGAVRSEFKAELQSIKKDQQIILTRLNSHEKMYAQLIGMVKSVKETVTDIAERQDTLERKFTFQFNTHAASIEILNREQLMIKTEVEMLKNRY</sequence>
<evidence type="ECO:0000313" key="3">
    <source>
        <dbReference type="Proteomes" id="UP000256977"/>
    </source>
</evidence>
<keyword evidence="1" id="KW-0175">Coiled coil</keyword>
<gene>
    <name evidence="2" type="ORF">DFP98_101210</name>
</gene>
<protein>
    <submittedName>
        <fullName evidence="2">Uncharacterized protein</fullName>
    </submittedName>
</protein>
<name>A0A3D9KU95_9BACL</name>
<comment type="caution">
    <text evidence="2">The sequence shown here is derived from an EMBL/GenBank/DDBJ whole genome shotgun (WGS) entry which is preliminary data.</text>
</comment>
<dbReference type="OrthoDB" id="2660590at2"/>
<keyword evidence="3" id="KW-1185">Reference proteome</keyword>
<reference evidence="2 3" key="1">
    <citation type="submission" date="2018-07" db="EMBL/GenBank/DDBJ databases">
        <title>Genomic Encyclopedia of Type Strains, Phase III (KMG-III): the genomes of soil and plant-associated and newly described type strains.</title>
        <authorList>
            <person name="Whitman W."/>
        </authorList>
    </citation>
    <scope>NUCLEOTIDE SEQUENCE [LARGE SCALE GENOMIC DNA]</scope>
    <source>
        <strain evidence="2 3">CECT 7287</strain>
    </source>
</reference>
<accession>A0A3D9KU95</accession>
<dbReference type="AlphaFoldDB" id="A0A3D9KU95"/>
<dbReference type="RefSeq" id="WP_116058695.1">
    <property type="nucleotide sequence ID" value="NZ_QRDZ01000001.1"/>
</dbReference>
<dbReference type="Proteomes" id="UP000256977">
    <property type="component" value="Unassembled WGS sequence"/>
</dbReference>
<organism evidence="2 3">
    <name type="scientific">Cohnella phaseoli</name>
    <dbReference type="NCBI Taxonomy" id="456490"/>
    <lineage>
        <taxon>Bacteria</taxon>
        <taxon>Bacillati</taxon>
        <taxon>Bacillota</taxon>
        <taxon>Bacilli</taxon>
        <taxon>Bacillales</taxon>
        <taxon>Paenibacillaceae</taxon>
        <taxon>Cohnella</taxon>
    </lineage>
</organism>
<dbReference type="EMBL" id="QRDZ01000001">
    <property type="protein sequence ID" value="RED89235.1"/>
    <property type="molecule type" value="Genomic_DNA"/>
</dbReference>
<feature type="coiled-coil region" evidence="1">
    <location>
        <begin position="21"/>
        <end position="52"/>
    </location>
</feature>
<proteinExistence type="predicted"/>
<evidence type="ECO:0000256" key="1">
    <source>
        <dbReference type="SAM" id="Coils"/>
    </source>
</evidence>
<dbReference type="Gene3D" id="1.20.58.130">
    <property type="match status" value="1"/>
</dbReference>
<dbReference type="SUPFAM" id="SSF58113">
    <property type="entry name" value="Apolipoprotein A-I"/>
    <property type="match status" value="1"/>
</dbReference>